<feature type="transmembrane region" description="Helical" evidence="10">
    <location>
        <begin position="66"/>
        <end position="83"/>
    </location>
</feature>
<dbReference type="Gene3D" id="3.30.70.270">
    <property type="match status" value="1"/>
</dbReference>
<dbReference type="InterPro" id="IPR043128">
    <property type="entry name" value="Rev_trsase/Diguanyl_cyclase"/>
</dbReference>
<dbReference type="PROSITE" id="PS50887">
    <property type="entry name" value="GGDEF"/>
    <property type="match status" value="1"/>
</dbReference>
<dbReference type="SMART" id="SM00267">
    <property type="entry name" value="GGDEF"/>
    <property type="match status" value="1"/>
</dbReference>
<dbReference type="RefSeq" id="WP_139751018.1">
    <property type="nucleotide sequence ID" value="NZ_CAAKNK010000111.1"/>
</dbReference>
<sequence>MGEARRQRILSTLYPLFALLCVATLILLFSLVGIFTRPPSLLAAFWPANAVLLGILLRYPRLASPPGWLGGLLGYLLASLFTEDPPLKTALLTLGNLAGVSVGYLLFRRLDHEDKRLRRPTSIVYLLLIAMAASFAAGLVGAAINPMLFQGSHLYGLGFWFASELVNYMAILPVILTLPPPGTLPDWRRLLYQTNISWSRLLPLLSLVGTLLLTLLIEGPGSIAFPVPALLWCAINYSVFATSLLSLSFSTLILLALSNGYLTISQDVQTQYWMFSVRIGVMLIALTPLTAASIMATRNNLLRRMEYLAHHDHLTGVLNRAGFWPGAEQMAEKLERGKHPLAVCMLDLDNFKRINDRHGHEAGDKLLKAFTTTVSQHLRQEDLFGRMGGEEFAVLLPDTTRAQTLDVVERLREEVARLKVLDGEGNPVSVTVSIGIACQHQGHFNLDRLLSRADQALYQAKHNGRNRVELHGGEEADRRSGDAAPPAMDSDPS</sequence>
<dbReference type="EMBL" id="CP047962">
    <property type="protein sequence ID" value="QHQ50435.1"/>
    <property type="molecule type" value="Genomic_DNA"/>
</dbReference>
<feature type="region of interest" description="Disordered" evidence="9">
    <location>
        <begin position="464"/>
        <end position="493"/>
    </location>
</feature>
<evidence type="ECO:0000256" key="1">
    <source>
        <dbReference type="ARBA" id="ARBA00001946"/>
    </source>
</evidence>
<feature type="domain" description="GGDEF" evidence="11">
    <location>
        <begin position="339"/>
        <end position="473"/>
    </location>
</feature>
<evidence type="ECO:0000256" key="3">
    <source>
        <dbReference type="ARBA" id="ARBA00012528"/>
    </source>
</evidence>
<feature type="transmembrane region" description="Helical" evidence="10">
    <location>
        <begin position="89"/>
        <end position="107"/>
    </location>
</feature>
<dbReference type="PANTHER" id="PTHR45138">
    <property type="entry name" value="REGULATORY COMPONENTS OF SENSORY TRANSDUCTION SYSTEM"/>
    <property type="match status" value="1"/>
</dbReference>
<organism evidence="12 13">
    <name type="scientific">Aeromonas media</name>
    <dbReference type="NCBI Taxonomy" id="651"/>
    <lineage>
        <taxon>Bacteria</taxon>
        <taxon>Pseudomonadati</taxon>
        <taxon>Pseudomonadota</taxon>
        <taxon>Gammaproteobacteria</taxon>
        <taxon>Aeromonadales</taxon>
        <taxon>Aeromonadaceae</taxon>
        <taxon>Aeromonas</taxon>
    </lineage>
</organism>
<evidence type="ECO:0000256" key="2">
    <source>
        <dbReference type="ARBA" id="ARBA00004651"/>
    </source>
</evidence>
<proteinExistence type="predicted"/>
<dbReference type="GO" id="GO:0052621">
    <property type="term" value="F:diguanylate cyclase activity"/>
    <property type="evidence" value="ECO:0007669"/>
    <property type="project" value="UniProtKB-EC"/>
</dbReference>
<name>A0AAE6SH28_AERME</name>
<dbReference type="EC" id="2.7.7.65" evidence="3"/>
<dbReference type="Proteomes" id="UP000463871">
    <property type="component" value="Chromosome"/>
</dbReference>
<keyword evidence="6 10" id="KW-1133">Transmembrane helix</keyword>
<dbReference type="InterPro" id="IPR050469">
    <property type="entry name" value="Diguanylate_Cyclase"/>
</dbReference>
<evidence type="ECO:0000256" key="5">
    <source>
        <dbReference type="ARBA" id="ARBA00022692"/>
    </source>
</evidence>
<dbReference type="Pfam" id="PF00990">
    <property type="entry name" value="GGDEF"/>
    <property type="match status" value="1"/>
</dbReference>
<keyword evidence="5 10" id="KW-0812">Transmembrane</keyword>
<evidence type="ECO:0000256" key="8">
    <source>
        <dbReference type="ARBA" id="ARBA00034247"/>
    </source>
</evidence>
<accession>A0AAE6SH28</accession>
<dbReference type="PANTHER" id="PTHR45138:SF9">
    <property type="entry name" value="DIGUANYLATE CYCLASE DGCM-RELATED"/>
    <property type="match status" value="1"/>
</dbReference>
<dbReference type="CDD" id="cd01949">
    <property type="entry name" value="GGDEF"/>
    <property type="match status" value="1"/>
</dbReference>
<evidence type="ECO:0000313" key="12">
    <source>
        <dbReference type="EMBL" id="QHQ50435.1"/>
    </source>
</evidence>
<dbReference type="GO" id="GO:0005886">
    <property type="term" value="C:plasma membrane"/>
    <property type="evidence" value="ECO:0007669"/>
    <property type="project" value="UniProtKB-SubCell"/>
</dbReference>
<dbReference type="InterPro" id="IPR000160">
    <property type="entry name" value="GGDEF_dom"/>
</dbReference>
<feature type="transmembrane region" description="Helical" evidence="10">
    <location>
        <begin position="277"/>
        <end position="296"/>
    </location>
</feature>
<keyword evidence="4" id="KW-1003">Cell membrane</keyword>
<gene>
    <name evidence="12" type="ORF">GWI30_05340</name>
</gene>
<comment type="cofactor">
    <cofactor evidence="1">
        <name>Mg(2+)</name>
        <dbReference type="ChEBI" id="CHEBI:18420"/>
    </cofactor>
</comment>
<dbReference type="InterPro" id="IPR007895">
    <property type="entry name" value="MASE1"/>
</dbReference>
<comment type="catalytic activity">
    <reaction evidence="8">
        <text>2 GTP = 3',3'-c-di-GMP + 2 diphosphate</text>
        <dbReference type="Rhea" id="RHEA:24898"/>
        <dbReference type="ChEBI" id="CHEBI:33019"/>
        <dbReference type="ChEBI" id="CHEBI:37565"/>
        <dbReference type="ChEBI" id="CHEBI:58805"/>
        <dbReference type="EC" id="2.7.7.65"/>
    </reaction>
</comment>
<evidence type="ECO:0000256" key="9">
    <source>
        <dbReference type="SAM" id="MobiDB-lite"/>
    </source>
</evidence>
<feature type="transmembrane region" description="Helical" evidence="10">
    <location>
        <begin position="12"/>
        <end position="35"/>
    </location>
</feature>
<dbReference type="NCBIfam" id="TIGR00254">
    <property type="entry name" value="GGDEF"/>
    <property type="match status" value="1"/>
</dbReference>
<evidence type="ECO:0000256" key="7">
    <source>
        <dbReference type="ARBA" id="ARBA00023136"/>
    </source>
</evidence>
<feature type="transmembrane region" description="Helical" evidence="10">
    <location>
        <begin position="229"/>
        <end position="257"/>
    </location>
</feature>
<dbReference type="FunFam" id="3.30.70.270:FF:000001">
    <property type="entry name" value="Diguanylate cyclase domain protein"/>
    <property type="match status" value="1"/>
</dbReference>
<evidence type="ECO:0000256" key="10">
    <source>
        <dbReference type="SAM" id="Phobius"/>
    </source>
</evidence>
<protein>
    <recommendedName>
        <fullName evidence="3">diguanylate cyclase</fullName>
        <ecNumber evidence="3">2.7.7.65</ecNumber>
    </recommendedName>
</protein>
<evidence type="ECO:0000256" key="4">
    <source>
        <dbReference type="ARBA" id="ARBA00022475"/>
    </source>
</evidence>
<feature type="compositionally biased region" description="Basic and acidic residues" evidence="9">
    <location>
        <begin position="466"/>
        <end position="481"/>
    </location>
</feature>
<evidence type="ECO:0000256" key="6">
    <source>
        <dbReference type="ARBA" id="ARBA00022989"/>
    </source>
</evidence>
<dbReference type="Pfam" id="PF05231">
    <property type="entry name" value="MASE1"/>
    <property type="match status" value="1"/>
</dbReference>
<feature type="transmembrane region" description="Helical" evidence="10">
    <location>
        <begin position="41"/>
        <end position="59"/>
    </location>
</feature>
<feature type="transmembrane region" description="Helical" evidence="10">
    <location>
        <begin position="198"/>
        <end position="217"/>
    </location>
</feature>
<evidence type="ECO:0000259" key="11">
    <source>
        <dbReference type="PROSITE" id="PS50887"/>
    </source>
</evidence>
<reference evidence="12 13" key="1">
    <citation type="submission" date="2020-01" db="EMBL/GenBank/DDBJ databases">
        <title>Complete genome of Aeromonas media MC64.</title>
        <authorList>
            <person name="Cao G."/>
            <person name="Fu J."/>
            <person name="Zhong C."/>
        </authorList>
    </citation>
    <scope>NUCLEOTIDE SEQUENCE [LARGE SCALE GENOMIC DNA]</scope>
    <source>
        <strain evidence="12 13">MC64</strain>
    </source>
</reference>
<keyword evidence="7 10" id="KW-0472">Membrane</keyword>
<evidence type="ECO:0000313" key="13">
    <source>
        <dbReference type="Proteomes" id="UP000463871"/>
    </source>
</evidence>
<comment type="subcellular location">
    <subcellularLocation>
        <location evidence="2">Cell membrane</location>
        <topology evidence="2">Multi-pass membrane protein</topology>
    </subcellularLocation>
</comment>
<feature type="transmembrane region" description="Helical" evidence="10">
    <location>
        <begin position="123"/>
        <end position="145"/>
    </location>
</feature>
<dbReference type="AlphaFoldDB" id="A0AAE6SH28"/>
<dbReference type="SUPFAM" id="SSF55073">
    <property type="entry name" value="Nucleotide cyclase"/>
    <property type="match status" value="1"/>
</dbReference>
<feature type="transmembrane region" description="Helical" evidence="10">
    <location>
        <begin position="157"/>
        <end position="178"/>
    </location>
</feature>
<dbReference type="InterPro" id="IPR029787">
    <property type="entry name" value="Nucleotide_cyclase"/>
</dbReference>